<dbReference type="EMBL" id="BAAAYN010000023">
    <property type="protein sequence ID" value="GAA3388261.1"/>
    <property type="molecule type" value="Genomic_DNA"/>
</dbReference>
<dbReference type="InterPro" id="IPR000843">
    <property type="entry name" value="HTH_LacI"/>
</dbReference>
<protein>
    <submittedName>
        <fullName evidence="7">LacI family DNA-binding transcriptional regulator</fullName>
    </submittedName>
</protein>
<proteinExistence type="predicted"/>
<keyword evidence="2" id="KW-0805">Transcription regulation</keyword>
<dbReference type="Proteomes" id="UP001501676">
    <property type="component" value="Unassembled WGS sequence"/>
</dbReference>
<evidence type="ECO:0000313" key="8">
    <source>
        <dbReference type="Proteomes" id="UP001501676"/>
    </source>
</evidence>
<dbReference type="InterPro" id="IPR046335">
    <property type="entry name" value="LacI/GalR-like_sensor"/>
</dbReference>
<evidence type="ECO:0000256" key="1">
    <source>
        <dbReference type="ARBA" id="ARBA00022491"/>
    </source>
</evidence>
<reference evidence="8" key="1">
    <citation type="journal article" date="2019" name="Int. J. Syst. Evol. Microbiol.">
        <title>The Global Catalogue of Microorganisms (GCM) 10K type strain sequencing project: providing services to taxonomists for standard genome sequencing and annotation.</title>
        <authorList>
            <consortium name="The Broad Institute Genomics Platform"/>
            <consortium name="The Broad Institute Genome Sequencing Center for Infectious Disease"/>
            <person name="Wu L."/>
            <person name="Ma J."/>
        </authorList>
    </citation>
    <scope>NUCLEOTIDE SEQUENCE [LARGE SCALE GENOMIC DNA]</scope>
    <source>
        <strain evidence="8">JCM 9458</strain>
    </source>
</reference>
<accession>A0ABP6SYX5</accession>
<name>A0ABP6SYX5_9ACTN</name>
<dbReference type="PROSITE" id="PS50932">
    <property type="entry name" value="HTH_LACI_2"/>
    <property type="match status" value="1"/>
</dbReference>
<dbReference type="Pfam" id="PF13377">
    <property type="entry name" value="Peripla_BP_3"/>
    <property type="match status" value="1"/>
</dbReference>
<dbReference type="Gene3D" id="3.40.50.2300">
    <property type="match status" value="2"/>
</dbReference>
<dbReference type="CDD" id="cd01392">
    <property type="entry name" value="HTH_LacI"/>
    <property type="match status" value="1"/>
</dbReference>
<evidence type="ECO:0000256" key="4">
    <source>
        <dbReference type="ARBA" id="ARBA00023163"/>
    </source>
</evidence>
<sequence length="349" mass="36580">MGSRKVTSFDVAERAGVSQATVSRALRRDPSIGAETVRKVLDAARALDYVPSARARALSTGATQRIAMVVDLDNPLWSLLVGRLHDELASRGYRLTLLAGHGDPADVEEHLIGGGVDGVIVSTARIDSALPATLRRRGVPAVLLHRYVEGSDLDAAVADDRAGGAAAAQLLLDAGHRRIGALLGPEDTSTGRDRAAGFRTRLAEADVELPDAWVRTGAFEQAHGAESLAAVLRGRRRPTALFCANDIIAIGAMNAAHAAGVRVPDDLALVGFDDLESAAWPILSLTTIRVPFADMLRTAVTLLLERIGGFDGGGRRVLHPVTPVLRATHPLPSPDSAVSSAGAGRRGSP</sequence>
<dbReference type="InterPro" id="IPR010982">
    <property type="entry name" value="Lambda_DNA-bd_dom_sf"/>
</dbReference>
<organism evidence="7 8">
    <name type="scientific">Cryptosporangium minutisporangium</name>
    <dbReference type="NCBI Taxonomy" id="113569"/>
    <lineage>
        <taxon>Bacteria</taxon>
        <taxon>Bacillati</taxon>
        <taxon>Actinomycetota</taxon>
        <taxon>Actinomycetes</taxon>
        <taxon>Cryptosporangiales</taxon>
        <taxon>Cryptosporangiaceae</taxon>
        <taxon>Cryptosporangium</taxon>
    </lineage>
</organism>
<evidence type="ECO:0000313" key="7">
    <source>
        <dbReference type="EMBL" id="GAA3388261.1"/>
    </source>
</evidence>
<keyword evidence="4" id="KW-0804">Transcription</keyword>
<evidence type="ECO:0000259" key="6">
    <source>
        <dbReference type="PROSITE" id="PS50932"/>
    </source>
</evidence>
<dbReference type="InterPro" id="IPR028082">
    <property type="entry name" value="Peripla_BP_I"/>
</dbReference>
<evidence type="ECO:0000256" key="2">
    <source>
        <dbReference type="ARBA" id="ARBA00023015"/>
    </source>
</evidence>
<keyword evidence="1" id="KW-0678">Repressor</keyword>
<dbReference type="GO" id="GO:0003677">
    <property type="term" value="F:DNA binding"/>
    <property type="evidence" value="ECO:0007669"/>
    <property type="project" value="UniProtKB-KW"/>
</dbReference>
<dbReference type="PANTHER" id="PTHR30146">
    <property type="entry name" value="LACI-RELATED TRANSCRIPTIONAL REPRESSOR"/>
    <property type="match status" value="1"/>
</dbReference>
<dbReference type="PANTHER" id="PTHR30146:SF148">
    <property type="entry name" value="HTH-TYPE TRANSCRIPTIONAL REPRESSOR PURR-RELATED"/>
    <property type="match status" value="1"/>
</dbReference>
<dbReference type="SUPFAM" id="SSF47413">
    <property type="entry name" value="lambda repressor-like DNA-binding domains"/>
    <property type="match status" value="1"/>
</dbReference>
<dbReference type="SUPFAM" id="SSF53822">
    <property type="entry name" value="Periplasmic binding protein-like I"/>
    <property type="match status" value="1"/>
</dbReference>
<dbReference type="Pfam" id="PF00356">
    <property type="entry name" value="LacI"/>
    <property type="match status" value="1"/>
</dbReference>
<evidence type="ECO:0000256" key="5">
    <source>
        <dbReference type="SAM" id="MobiDB-lite"/>
    </source>
</evidence>
<dbReference type="SMART" id="SM00354">
    <property type="entry name" value="HTH_LACI"/>
    <property type="match status" value="1"/>
</dbReference>
<dbReference type="RefSeq" id="WP_345729064.1">
    <property type="nucleotide sequence ID" value="NZ_BAAAYN010000023.1"/>
</dbReference>
<feature type="domain" description="HTH lacI-type" evidence="6">
    <location>
        <begin position="6"/>
        <end position="60"/>
    </location>
</feature>
<keyword evidence="8" id="KW-1185">Reference proteome</keyword>
<dbReference type="Gene3D" id="1.10.260.40">
    <property type="entry name" value="lambda repressor-like DNA-binding domains"/>
    <property type="match status" value="1"/>
</dbReference>
<comment type="caution">
    <text evidence="7">The sequence shown here is derived from an EMBL/GenBank/DDBJ whole genome shotgun (WGS) entry which is preliminary data.</text>
</comment>
<evidence type="ECO:0000256" key="3">
    <source>
        <dbReference type="ARBA" id="ARBA00023125"/>
    </source>
</evidence>
<keyword evidence="3 7" id="KW-0238">DNA-binding</keyword>
<feature type="region of interest" description="Disordered" evidence="5">
    <location>
        <begin position="328"/>
        <end position="349"/>
    </location>
</feature>
<gene>
    <name evidence="7" type="ORF">GCM10020369_33730</name>
</gene>